<dbReference type="Pfam" id="PF12710">
    <property type="entry name" value="HAD"/>
    <property type="match status" value="1"/>
</dbReference>
<keyword evidence="12" id="KW-1185">Reference proteome</keyword>
<dbReference type="NCBIfam" id="TIGR01488">
    <property type="entry name" value="HAD-SF-IB"/>
    <property type="match status" value="1"/>
</dbReference>
<dbReference type="EC" id="3.1.3.3" evidence="3"/>
<comment type="catalytic activity">
    <reaction evidence="9">
        <text>O-phospho-L-serine + H2O = L-serine + phosphate</text>
        <dbReference type="Rhea" id="RHEA:21208"/>
        <dbReference type="ChEBI" id="CHEBI:15377"/>
        <dbReference type="ChEBI" id="CHEBI:33384"/>
        <dbReference type="ChEBI" id="CHEBI:43474"/>
        <dbReference type="ChEBI" id="CHEBI:57524"/>
        <dbReference type="EC" id="3.1.3.3"/>
    </reaction>
</comment>
<gene>
    <name evidence="11" type="ORF">K0B96_07925</name>
</gene>
<dbReference type="PANTHER" id="PTHR43344:SF2">
    <property type="entry name" value="PHOSPHOSERINE PHOSPHATASE"/>
    <property type="match status" value="1"/>
</dbReference>
<dbReference type="PANTHER" id="PTHR43344">
    <property type="entry name" value="PHOSPHOSERINE PHOSPHATASE"/>
    <property type="match status" value="1"/>
</dbReference>
<dbReference type="Proteomes" id="UP000825051">
    <property type="component" value="Chromosome"/>
</dbReference>
<dbReference type="KEGG" id="ole:K0B96_07925"/>
<keyword evidence="6" id="KW-0378">Hydrolase</keyword>
<evidence type="ECO:0000256" key="6">
    <source>
        <dbReference type="ARBA" id="ARBA00022801"/>
    </source>
</evidence>
<proteinExistence type="predicted"/>
<dbReference type="InterPro" id="IPR050582">
    <property type="entry name" value="HAD-like_SerB"/>
</dbReference>
<keyword evidence="8" id="KW-0718">Serine biosynthesis</keyword>
<dbReference type="RefSeq" id="WP_220165834.1">
    <property type="nucleotide sequence ID" value="NZ_CP080507.1"/>
</dbReference>
<accession>A0A8F9TZ34</accession>
<evidence type="ECO:0000256" key="3">
    <source>
        <dbReference type="ARBA" id="ARBA00012640"/>
    </source>
</evidence>
<evidence type="ECO:0000256" key="9">
    <source>
        <dbReference type="ARBA" id="ARBA00048138"/>
    </source>
</evidence>
<dbReference type="GO" id="GO:0000287">
    <property type="term" value="F:magnesium ion binding"/>
    <property type="evidence" value="ECO:0007669"/>
    <property type="project" value="TreeGrafter"/>
</dbReference>
<evidence type="ECO:0000256" key="5">
    <source>
        <dbReference type="ARBA" id="ARBA00022723"/>
    </source>
</evidence>
<dbReference type="InterPro" id="IPR036412">
    <property type="entry name" value="HAD-like_sf"/>
</dbReference>
<comment type="pathway">
    <text evidence="2">Amino-acid biosynthesis; L-serine biosynthesis; L-serine from 3-phospho-D-glycerate: step 3/3.</text>
</comment>
<evidence type="ECO:0000256" key="10">
    <source>
        <dbReference type="ARBA" id="ARBA00048523"/>
    </source>
</evidence>
<dbReference type="InterPro" id="IPR023214">
    <property type="entry name" value="HAD_sf"/>
</dbReference>
<sequence>MPHSLIVFDCDSTLSAIEGVDELGRKRGPEVLAAVEAMTNDAMEGRLAVEAVFGRRLEIIRPRRDDVAAVGQQYIATIEPTAIATISALAARGWTSVIVSGGFRQAIAPLAGALGVARVEAVDLFFDERGEYRDFDRTFPTARSGGKAEIMTRLCAELAPRRAVMVGDGVSDLEAKPVCDLFVGFGRYVQRARVKKEAGAWITSLDALVPLLAEKFGGK</sequence>
<evidence type="ECO:0000256" key="7">
    <source>
        <dbReference type="ARBA" id="ARBA00022842"/>
    </source>
</evidence>
<organism evidence="11 12">
    <name type="scientific">Horticoccus luteus</name>
    <dbReference type="NCBI Taxonomy" id="2862869"/>
    <lineage>
        <taxon>Bacteria</taxon>
        <taxon>Pseudomonadati</taxon>
        <taxon>Verrucomicrobiota</taxon>
        <taxon>Opitutia</taxon>
        <taxon>Opitutales</taxon>
        <taxon>Opitutaceae</taxon>
        <taxon>Horticoccus</taxon>
    </lineage>
</organism>
<dbReference type="GO" id="GO:0005737">
    <property type="term" value="C:cytoplasm"/>
    <property type="evidence" value="ECO:0007669"/>
    <property type="project" value="TreeGrafter"/>
</dbReference>
<reference evidence="11" key="1">
    <citation type="submission" date="2021-08" db="EMBL/GenBank/DDBJ databases">
        <title>Genome of a novel bacterium of the phylum Verrucomicrobia, Oleiharenicola sp. KSB-15.</title>
        <authorList>
            <person name="Chung J.-H."/>
            <person name="Ahn J.-H."/>
            <person name="Yoon Y."/>
            <person name="Kim D.-Y."/>
            <person name="An S.-H."/>
            <person name="Park I."/>
            <person name="Yeon J."/>
        </authorList>
    </citation>
    <scope>NUCLEOTIDE SEQUENCE</scope>
    <source>
        <strain evidence="11">KSB-15</strain>
    </source>
</reference>
<keyword evidence="5" id="KW-0479">Metal-binding</keyword>
<dbReference type="GO" id="GO:0036424">
    <property type="term" value="F:L-phosphoserine phosphatase activity"/>
    <property type="evidence" value="ECO:0007669"/>
    <property type="project" value="TreeGrafter"/>
</dbReference>
<evidence type="ECO:0000256" key="1">
    <source>
        <dbReference type="ARBA" id="ARBA00001946"/>
    </source>
</evidence>
<evidence type="ECO:0000256" key="2">
    <source>
        <dbReference type="ARBA" id="ARBA00005135"/>
    </source>
</evidence>
<name>A0A8F9TZ34_9BACT</name>
<keyword evidence="7" id="KW-0460">Magnesium</keyword>
<dbReference type="SUPFAM" id="SSF56784">
    <property type="entry name" value="HAD-like"/>
    <property type="match status" value="1"/>
</dbReference>
<evidence type="ECO:0000313" key="12">
    <source>
        <dbReference type="Proteomes" id="UP000825051"/>
    </source>
</evidence>
<evidence type="ECO:0000256" key="8">
    <source>
        <dbReference type="ARBA" id="ARBA00023299"/>
    </source>
</evidence>
<evidence type="ECO:0000313" key="11">
    <source>
        <dbReference type="EMBL" id="QYM80524.1"/>
    </source>
</evidence>
<dbReference type="Gene3D" id="1.10.150.210">
    <property type="entry name" value="Phosphoserine phosphatase, domain 2"/>
    <property type="match status" value="1"/>
</dbReference>
<evidence type="ECO:0000256" key="4">
    <source>
        <dbReference type="ARBA" id="ARBA00022605"/>
    </source>
</evidence>
<keyword evidence="4" id="KW-0028">Amino-acid biosynthesis</keyword>
<dbReference type="Gene3D" id="3.40.50.1000">
    <property type="entry name" value="HAD superfamily/HAD-like"/>
    <property type="match status" value="1"/>
</dbReference>
<dbReference type="GO" id="GO:0006564">
    <property type="term" value="P:L-serine biosynthetic process"/>
    <property type="evidence" value="ECO:0007669"/>
    <property type="project" value="UniProtKB-KW"/>
</dbReference>
<comment type="cofactor">
    <cofactor evidence="1">
        <name>Mg(2+)</name>
        <dbReference type="ChEBI" id="CHEBI:18420"/>
    </cofactor>
</comment>
<dbReference type="EMBL" id="CP080507">
    <property type="protein sequence ID" value="QYM80524.1"/>
    <property type="molecule type" value="Genomic_DNA"/>
</dbReference>
<comment type="catalytic activity">
    <reaction evidence="10">
        <text>O-phospho-D-serine + H2O = D-serine + phosphate</text>
        <dbReference type="Rhea" id="RHEA:24873"/>
        <dbReference type="ChEBI" id="CHEBI:15377"/>
        <dbReference type="ChEBI" id="CHEBI:35247"/>
        <dbReference type="ChEBI" id="CHEBI:43474"/>
        <dbReference type="ChEBI" id="CHEBI:58680"/>
        <dbReference type="EC" id="3.1.3.3"/>
    </reaction>
</comment>
<protein>
    <recommendedName>
        <fullName evidence="3">phosphoserine phosphatase</fullName>
        <ecNumber evidence="3">3.1.3.3</ecNumber>
    </recommendedName>
</protein>
<dbReference type="AlphaFoldDB" id="A0A8F9TZ34"/>